<accession>A0A4R2LPH0</accession>
<dbReference type="Proteomes" id="UP000295600">
    <property type="component" value="Unassembled WGS sequence"/>
</dbReference>
<reference evidence="1 2" key="1">
    <citation type="submission" date="2019-03" db="EMBL/GenBank/DDBJ databases">
        <title>Genomic Encyclopedia of Type Strains, Phase IV (KMG-IV): sequencing the most valuable type-strain genomes for metagenomic binning, comparative biology and taxonomic classification.</title>
        <authorList>
            <person name="Goeker M."/>
        </authorList>
    </citation>
    <scope>NUCLEOTIDE SEQUENCE [LARGE SCALE GENOMIC DNA]</scope>
    <source>
        <strain evidence="1 2">DSM 23917</strain>
    </source>
</reference>
<dbReference type="AlphaFoldDB" id="A0A4R2LPH0"/>
<organism evidence="1 2">
    <name type="scientific">Prevotella heparinolytica</name>
    <dbReference type="NCBI Taxonomy" id="28113"/>
    <lineage>
        <taxon>Bacteria</taxon>
        <taxon>Pseudomonadati</taxon>
        <taxon>Bacteroidota</taxon>
        <taxon>Bacteroidia</taxon>
        <taxon>Bacteroidales</taxon>
        <taxon>Bacteroidaceae</taxon>
        <taxon>Bacteroides</taxon>
    </lineage>
</organism>
<comment type="caution">
    <text evidence="1">The sequence shown here is derived from an EMBL/GenBank/DDBJ whole genome shotgun (WGS) entry which is preliminary data.</text>
</comment>
<sequence>MILVLVAAVRNLRIVTEEMPKAKRYEAAQSLVILALRFFIGFFLGECLPQFLTQEEIKSLTHCPEWIADLQKESFSQAQTPQTLFFFIQELCIGMLSASSSLKIHRCFRHLHFLFSSNLFITSNLYIYQLKSVILFLKQDLEEDGKISLLSVTDNFTAFGQLSECRTTVH</sequence>
<proteinExistence type="predicted"/>
<gene>
    <name evidence="1" type="ORF">EV202_12020</name>
</gene>
<protein>
    <submittedName>
        <fullName evidence="1">Uncharacterized protein</fullName>
    </submittedName>
</protein>
<name>A0A4R2LPH0_9BACE</name>
<evidence type="ECO:0000313" key="1">
    <source>
        <dbReference type="EMBL" id="TCO89485.1"/>
    </source>
</evidence>
<dbReference type="EMBL" id="SLXB01000020">
    <property type="protein sequence ID" value="TCO89485.1"/>
    <property type="molecule type" value="Genomic_DNA"/>
</dbReference>
<evidence type="ECO:0000313" key="2">
    <source>
        <dbReference type="Proteomes" id="UP000295600"/>
    </source>
</evidence>